<evidence type="ECO:0000256" key="1">
    <source>
        <dbReference type="ARBA" id="ARBA00022737"/>
    </source>
</evidence>
<dbReference type="EMBL" id="MU153720">
    <property type="protein sequence ID" value="KAF9439663.1"/>
    <property type="molecule type" value="Genomic_DNA"/>
</dbReference>
<dbReference type="InterPro" id="IPR056884">
    <property type="entry name" value="NPHP3-like_N"/>
</dbReference>
<keyword evidence="1" id="KW-0677">Repeat</keyword>
<reference evidence="3" key="1">
    <citation type="submission" date="2020-11" db="EMBL/GenBank/DDBJ databases">
        <authorList>
            <consortium name="DOE Joint Genome Institute"/>
            <person name="Ahrendt S."/>
            <person name="Riley R."/>
            <person name="Andreopoulos W."/>
            <person name="Labutti K."/>
            <person name="Pangilinan J."/>
            <person name="Ruiz-Duenas F.J."/>
            <person name="Barrasa J.M."/>
            <person name="Sanchez-Garcia M."/>
            <person name="Camarero S."/>
            <person name="Miyauchi S."/>
            <person name="Serrano A."/>
            <person name="Linde D."/>
            <person name="Babiker R."/>
            <person name="Drula E."/>
            <person name="Ayuso-Fernandez I."/>
            <person name="Pacheco R."/>
            <person name="Padilla G."/>
            <person name="Ferreira P."/>
            <person name="Barriuso J."/>
            <person name="Kellner H."/>
            <person name="Castanera R."/>
            <person name="Alfaro M."/>
            <person name="Ramirez L."/>
            <person name="Pisabarro A.G."/>
            <person name="Kuo A."/>
            <person name="Tritt A."/>
            <person name="Lipzen A."/>
            <person name="He G."/>
            <person name="Yan M."/>
            <person name="Ng V."/>
            <person name="Cullen D."/>
            <person name="Martin F."/>
            <person name="Rosso M.-N."/>
            <person name="Henrissat B."/>
            <person name="Hibbett D."/>
            <person name="Martinez A.T."/>
            <person name="Grigoriev I.V."/>
        </authorList>
    </citation>
    <scope>NUCLEOTIDE SEQUENCE</scope>
    <source>
        <strain evidence="3">MF-IS2</strain>
    </source>
</reference>
<organism evidence="3 4">
    <name type="scientific">Macrolepiota fuliginosa MF-IS2</name>
    <dbReference type="NCBI Taxonomy" id="1400762"/>
    <lineage>
        <taxon>Eukaryota</taxon>
        <taxon>Fungi</taxon>
        <taxon>Dikarya</taxon>
        <taxon>Basidiomycota</taxon>
        <taxon>Agaricomycotina</taxon>
        <taxon>Agaricomycetes</taxon>
        <taxon>Agaricomycetidae</taxon>
        <taxon>Agaricales</taxon>
        <taxon>Agaricineae</taxon>
        <taxon>Agaricaceae</taxon>
        <taxon>Macrolepiota</taxon>
    </lineage>
</organism>
<evidence type="ECO:0000313" key="3">
    <source>
        <dbReference type="EMBL" id="KAF9439663.1"/>
    </source>
</evidence>
<dbReference type="Pfam" id="PF24883">
    <property type="entry name" value="NPHP3_N"/>
    <property type="match status" value="1"/>
</dbReference>
<accession>A0A9P5WW23</accession>
<proteinExistence type="predicted"/>
<evidence type="ECO:0000259" key="2">
    <source>
        <dbReference type="Pfam" id="PF24883"/>
    </source>
</evidence>
<protein>
    <recommendedName>
        <fullName evidence="2">Nephrocystin 3-like N-terminal domain-containing protein</fullName>
    </recommendedName>
</protein>
<dbReference type="SUPFAM" id="SSF52540">
    <property type="entry name" value="P-loop containing nucleoside triphosphate hydrolases"/>
    <property type="match status" value="1"/>
</dbReference>
<dbReference type="InterPro" id="IPR027417">
    <property type="entry name" value="P-loop_NTPase"/>
</dbReference>
<evidence type="ECO:0000313" key="4">
    <source>
        <dbReference type="Proteomes" id="UP000807342"/>
    </source>
</evidence>
<dbReference type="AlphaFoldDB" id="A0A9P5WW23"/>
<sequence>MVGTEVDSAAHDLPPHCHPNTHKDLRDCIVNSPDNPIWTIVIFGPAGVGKTAIAQTIAEEFKASDHLGTSLFFSKRGDKNDPNKVVPTLAYQLALTYPDYKNLIFQCLSADPTILEKILWVQFEELITKPFEQLGKMWLPL</sequence>
<gene>
    <name evidence="3" type="ORF">P691DRAFT_769184</name>
</gene>
<dbReference type="OrthoDB" id="3045137at2759"/>
<dbReference type="Proteomes" id="UP000807342">
    <property type="component" value="Unassembled WGS sequence"/>
</dbReference>
<name>A0A9P5WW23_9AGAR</name>
<dbReference type="Gene3D" id="3.40.50.300">
    <property type="entry name" value="P-loop containing nucleotide triphosphate hydrolases"/>
    <property type="match status" value="1"/>
</dbReference>
<keyword evidence="4" id="KW-1185">Reference proteome</keyword>
<comment type="caution">
    <text evidence="3">The sequence shown here is derived from an EMBL/GenBank/DDBJ whole genome shotgun (WGS) entry which is preliminary data.</text>
</comment>
<feature type="domain" description="Nephrocystin 3-like N-terminal" evidence="2">
    <location>
        <begin position="39"/>
        <end position="129"/>
    </location>
</feature>